<dbReference type="Proteomes" id="UP000275348">
    <property type="component" value="Unassembled WGS sequence"/>
</dbReference>
<name>A0A3L9M427_9FLAO</name>
<keyword evidence="2" id="KW-1185">Reference proteome</keyword>
<comment type="caution">
    <text evidence="1">The sequence shown here is derived from an EMBL/GenBank/DDBJ whole genome shotgun (WGS) entry which is preliminary data.</text>
</comment>
<dbReference type="RefSeq" id="WP_121935247.1">
    <property type="nucleotide sequence ID" value="NZ_RDOJ01000016.1"/>
</dbReference>
<evidence type="ECO:0000313" key="2">
    <source>
        <dbReference type="Proteomes" id="UP000275348"/>
    </source>
</evidence>
<sequence length="168" mass="18941">MKNLLVLSIVSLFLSCSHNNKQSTVNYTNEDKIIDSSKKIDYEIGSNYFVKNNFNSSLIDKSYIDSKSVFDSVFGVARTMSPQSIPTEIDFSTDIVIPIILDQTNIGSTITIDSVRLIGHQLNVNYTVTEVEPISYVIQPSELIIIKKKDILDLDNLKLKFEKTTKVL</sequence>
<dbReference type="AlphaFoldDB" id="A0A3L9M427"/>
<proteinExistence type="predicted"/>
<dbReference type="PROSITE" id="PS51257">
    <property type="entry name" value="PROKAR_LIPOPROTEIN"/>
    <property type="match status" value="1"/>
</dbReference>
<gene>
    <name evidence="1" type="ORF">EAH69_10940</name>
</gene>
<dbReference type="EMBL" id="RDOJ01000016">
    <property type="protein sequence ID" value="RLZ07775.1"/>
    <property type="molecule type" value="Genomic_DNA"/>
</dbReference>
<evidence type="ECO:0000313" key="1">
    <source>
        <dbReference type="EMBL" id="RLZ07775.1"/>
    </source>
</evidence>
<organism evidence="1 2">
    <name type="scientific">Faecalibacter macacae</name>
    <dbReference type="NCBI Taxonomy" id="1859289"/>
    <lineage>
        <taxon>Bacteria</taxon>
        <taxon>Pseudomonadati</taxon>
        <taxon>Bacteroidota</taxon>
        <taxon>Flavobacteriia</taxon>
        <taxon>Flavobacteriales</taxon>
        <taxon>Weeksellaceae</taxon>
        <taxon>Faecalibacter</taxon>
    </lineage>
</organism>
<reference evidence="1 2" key="1">
    <citation type="submission" date="2018-10" db="EMBL/GenBank/DDBJ databases">
        <authorList>
            <person name="Chen X."/>
        </authorList>
    </citation>
    <scope>NUCLEOTIDE SEQUENCE [LARGE SCALE GENOMIC DNA]</scope>
    <source>
        <strain evidence="1 2">YIM 102668</strain>
    </source>
</reference>
<accession>A0A3L9M427</accession>
<protein>
    <submittedName>
        <fullName evidence="1">Uncharacterized protein</fullName>
    </submittedName>
</protein>
<dbReference type="OrthoDB" id="8613168at2"/>